<name>A0A0M1N496_9BACL</name>
<proteinExistence type="predicted"/>
<dbReference type="AlphaFoldDB" id="A0A0M1N496"/>
<dbReference type="EMBL" id="LIUT01000006">
    <property type="protein sequence ID" value="KOR76973.1"/>
    <property type="molecule type" value="Genomic_DNA"/>
</dbReference>
<evidence type="ECO:0000313" key="2">
    <source>
        <dbReference type="Proteomes" id="UP000036932"/>
    </source>
</evidence>
<keyword evidence="2" id="KW-1185">Reference proteome</keyword>
<dbReference type="PATRIC" id="fig|1705565.3.peg.949"/>
<comment type="caution">
    <text evidence="1">The sequence shown here is derived from an EMBL/GenBank/DDBJ whole genome shotgun (WGS) entry which is preliminary data.</text>
</comment>
<protein>
    <submittedName>
        <fullName evidence="1">Uncharacterized protein</fullName>
    </submittedName>
</protein>
<evidence type="ECO:0000313" key="1">
    <source>
        <dbReference type="EMBL" id="KOR76973.1"/>
    </source>
</evidence>
<dbReference type="RefSeq" id="WP_054404821.1">
    <property type="nucleotide sequence ID" value="NZ_LIUT01000006.1"/>
</dbReference>
<organism evidence="1 2">
    <name type="scientific">Paenibacillus solani</name>
    <dbReference type="NCBI Taxonomy" id="1705565"/>
    <lineage>
        <taxon>Bacteria</taxon>
        <taxon>Bacillati</taxon>
        <taxon>Bacillota</taxon>
        <taxon>Bacilli</taxon>
        <taxon>Bacillales</taxon>
        <taxon>Paenibacillaceae</taxon>
        <taxon>Paenibacillus</taxon>
    </lineage>
</organism>
<sequence>MSQEILLELDDLLQAERELSGLLAAIQADEREARVLYACLQDWKGQSANVLREQVEAFFMETARRIREIEEQKNALIQYVHYMKQVDGAS</sequence>
<gene>
    <name evidence="1" type="ORF">AM231_23935</name>
</gene>
<dbReference type="OrthoDB" id="2663257at2"/>
<accession>A0A0M1N496</accession>
<reference evidence="2" key="1">
    <citation type="submission" date="2015-08" db="EMBL/GenBank/DDBJ databases">
        <title>Genome sequencing project for genomic taxonomy and phylogenomics of Bacillus-like bacteria.</title>
        <authorList>
            <person name="Liu B."/>
            <person name="Wang J."/>
            <person name="Zhu Y."/>
            <person name="Liu G."/>
            <person name="Chen Q."/>
            <person name="Chen Z."/>
            <person name="Lan J."/>
            <person name="Che J."/>
            <person name="Ge C."/>
            <person name="Shi H."/>
            <person name="Pan Z."/>
            <person name="Liu X."/>
        </authorList>
    </citation>
    <scope>NUCLEOTIDE SEQUENCE [LARGE SCALE GENOMIC DNA]</scope>
    <source>
        <strain evidence="2">FJAT-22460</strain>
    </source>
</reference>
<dbReference type="Proteomes" id="UP000036932">
    <property type="component" value="Unassembled WGS sequence"/>
</dbReference>